<comment type="caution">
    <text evidence="2">The sequence shown here is derived from an EMBL/GenBank/DDBJ whole genome shotgun (WGS) entry which is preliminary data.</text>
</comment>
<name>A0AAD5MS69_PARTN</name>
<protein>
    <submittedName>
        <fullName evidence="2">Uncharacterized protein</fullName>
    </submittedName>
</protein>
<accession>A0AAD5MS69</accession>
<dbReference type="Proteomes" id="UP001196413">
    <property type="component" value="Unassembled WGS sequence"/>
</dbReference>
<dbReference type="AlphaFoldDB" id="A0AAD5MS69"/>
<dbReference type="EMBL" id="JAHQIW010001880">
    <property type="protein sequence ID" value="KAJ1353887.1"/>
    <property type="molecule type" value="Genomic_DNA"/>
</dbReference>
<feature type="region of interest" description="Disordered" evidence="1">
    <location>
        <begin position="38"/>
        <end position="68"/>
    </location>
</feature>
<feature type="compositionally biased region" description="Basic and acidic residues" evidence="1">
    <location>
        <begin position="38"/>
        <end position="55"/>
    </location>
</feature>
<reference evidence="2" key="1">
    <citation type="submission" date="2021-06" db="EMBL/GenBank/DDBJ databases">
        <title>Parelaphostrongylus tenuis whole genome reference sequence.</title>
        <authorList>
            <person name="Garwood T.J."/>
            <person name="Larsen P.A."/>
            <person name="Fountain-Jones N.M."/>
            <person name="Garbe J.R."/>
            <person name="Macchietto M.G."/>
            <person name="Kania S.A."/>
            <person name="Gerhold R.W."/>
            <person name="Richards J.E."/>
            <person name="Wolf T.M."/>
        </authorList>
    </citation>
    <scope>NUCLEOTIDE SEQUENCE</scope>
    <source>
        <strain evidence="2">MNPRO001-30</strain>
        <tissue evidence="2">Meninges</tissue>
    </source>
</reference>
<organism evidence="2 3">
    <name type="scientific">Parelaphostrongylus tenuis</name>
    <name type="common">Meningeal worm</name>
    <dbReference type="NCBI Taxonomy" id="148309"/>
    <lineage>
        <taxon>Eukaryota</taxon>
        <taxon>Metazoa</taxon>
        <taxon>Ecdysozoa</taxon>
        <taxon>Nematoda</taxon>
        <taxon>Chromadorea</taxon>
        <taxon>Rhabditida</taxon>
        <taxon>Rhabditina</taxon>
        <taxon>Rhabditomorpha</taxon>
        <taxon>Strongyloidea</taxon>
        <taxon>Metastrongylidae</taxon>
        <taxon>Parelaphostrongylus</taxon>
    </lineage>
</organism>
<evidence type="ECO:0000313" key="3">
    <source>
        <dbReference type="Proteomes" id="UP001196413"/>
    </source>
</evidence>
<sequence>MQAFTMMQGFQCWYLQQTNILAERRQEALILCKMVKKEKVTAGGDRETKRKRDSESSLSITSALQKKVSPRRVKRSGLDLSLDSRVIRQNEVKIRSMIFHFDWESQRSKLQKSQDD</sequence>
<evidence type="ECO:0000313" key="2">
    <source>
        <dbReference type="EMBL" id="KAJ1353887.1"/>
    </source>
</evidence>
<proteinExistence type="predicted"/>
<gene>
    <name evidence="2" type="ORF">KIN20_010657</name>
</gene>
<evidence type="ECO:0000256" key="1">
    <source>
        <dbReference type="SAM" id="MobiDB-lite"/>
    </source>
</evidence>
<keyword evidence="3" id="KW-1185">Reference proteome</keyword>